<evidence type="ECO:0000256" key="2">
    <source>
        <dbReference type="ARBA" id="ARBA00022801"/>
    </source>
</evidence>
<evidence type="ECO:0000256" key="4">
    <source>
        <dbReference type="ARBA" id="ARBA00023295"/>
    </source>
</evidence>
<comment type="catalytic activity">
    <reaction evidence="7">
        <text>Endohydrolysis of (1-&gt;4)-beta-D-xylosidic linkages in xylans.</text>
        <dbReference type="EC" id="3.2.1.8"/>
    </reaction>
</comment>
<keyword evidence="11" id="KW-1185">Reference proteome</keyword>
<evidence type="ECO:0000313" key="10">
    <source>
        <dbReference type="EMBL" id="MBH1939316.1"/>
    </source>
</evidence>
<dbReference type="PANTHER" id="PTHR31490">
    <property type="entry name" value="GLYCOSYL HYDROLASE"/>
    <property type="match status" value="1"/>
</dbReference>
<dbReference type="EMBL" id="JAEAGR010000001">
    <property type="protein sequence ID" value="MBH1939316.1"/>
    <property type="molecule type" value="Genomic_DNA"/>
</dbReference>
<dbReference type="InterPro" id="IPR031158">
    <property type="entry name" value="GH10_AS"/>
</dbReference>
<dbReference type="PROSITE" id="PS51760">
    <property type="entry name" value="GH10_2"/>
    <property type="match status" value="1"/>
</dbReference>
<dbReference type="EC" id="3.2.1.8" evidence="7"/>
<sequence>MKQRIYKIALIILMVLILGVMGGCNKEEKNPIDNPETEQAETETQEDNAQDEKETEDVTDEEEAVTPAESEDKSAEDKDAANDQETQLVLDGGIKDVYEQVGITAGTCLSDAMIKNDNYANLITENFTSITLENFMKPDYILDRAESVATGDIVVTFPQRTTELLDWAKSKGMALRGHTLVWYSQTPDWIFYVDFDKSKGLVDRDTMLARMESYIKQVFEKLEALGYLDMFYSYDVVNEALLDDGSYRDSLYKQIIGDDYIWHAFNFADKYAPESVGLFYNDFNEQFKTQAVVKLAQSLVDDTGRSLIDGIGCQGHLYTKDSIDKYMQTLKAFSALGLDVQITELDVSLGTWQNIMQPTEENLKAQGQYYYELVSRIVEENAAGNTAVSVITFWGFADHLSWRRDRSPLLFDKDLAPKYSYYGAKLDYDNAGY</sequence>
<gene>
    <name evidence="10" type="ORF">I5677_00250</name>
</gene>
<dbReference type="PANTHER" id="PTHR31490:SF90">
    <property type="entry name" value="ENDO-1,4-BETA-XYLANASE A"/>
    <property type="match status" value="1"/>
</dbReference>
<keyword evidence="2 7" id="KW-0378">Hydrolase</keyword>
<feature type="active site" description="Nucleophile" evidence="6">
    <location>
        <position position="344"/>
    </location>
</feature>
<keyword evidence="3 7" id="KW-0119">Carbohydrate metabolism</keyword>
<dbReference type="InterPro" id="IPR001000">
    <property type="entry name" value="GH10_dom"/>
</dbReference>
<dbReference type="Proteomes" id="UP000623269">
    <property type="component" value="Unassembled WGS sequence"/>
</dbReference>
<evidence type="ECO:0000256" key="6">
    <source>
        <dbReference type="PROSITE-ProRule" id="PRU10061"/>
    </source>
</evidence>
<reference evidence="10" key="1">
    <citation type="submission" date="2020-12" db="EMBL/GenBank/DDBJ databases">
        <title>M. sibirica DSM 26468T genome.</title>
        <authorList>
            <person name="Thieme N."/>
            <person name="Rettenmaier R."/>
            <person name="Zverlov V."/>
            <person name="Liebl W."/>
        </authorList>
    </citation>
    <scope>NUCLEOTIDE SEQUENCE</scope>
    <source>
        <strain evidence="10">DSM 26468</strain>
    </source>
</reference>
<evidence type="ECO:0000256" key="8">
    <source>
        <dbReference type="SAM" id="MobiDB-lite"/>
    </source>
</evidence>
<comment type="similarity">
    <text evidence="1 7">Belongs to the glycosyl hydrolase 10 (cellulase F) family.</text>
</comment>
<proteinExistence type="inferred from homology"/>
<evidence type="ECO:0000256" key="7">
    <source>
        <dbReference type="RuleBase" id="RU361174"/>
    </source>
</evidence>
<comment type="caution">
    <text evidence="10">The sequence shown here is derived from an EMBL/GenBank/DDBJ whole genome shotgun (WGS) entry which is preliminary data.</text>
</comment>
<dbReference type="Pfam" id="PF00331">
    <property type="entry name" value="Glyco_hydro_10"/>
    <property type="match status" value="1"/>
</dbReference>
<dbReference type="PROSITE" id="PS00591">
    <property type="entry name" value="GH10_1"/>
    <property type="match status" value="1"/>
</dbReference>
<dbReference type="InterPro" id="IPR044846">
    <property type="entry name" value="GH10"/>
</dbReference>
<organism evidence="10 11">
    <name type="scientific">Mobilitalea sibirica</name>
    <dbReference type="NCBI Taxonomy" id="1462919"/>
    <lineage>
        <taxon>Bacteria</taxon>
        <taxon>Bacillati</taxon>
        <taxon>Bacillota</taxon>
        <taxon>Clostridia</taxon>
        <taxon>Lachnospirales</taxon>
        <taxon>Lachnospiraceae</taxon>
        <taxon>Mobilitalea</taxon>
    </lineage>
</organism>
<dbReference type="Gene3D" id="3.20.20.80">
    <property type="entry name" value="Glycosidases"/>
    <property type="match status" value="1"/>
</dbReference>
<evidence type="ECO:0000313" key="11">
    <source>
        <dbReference type="Proteomes" id="UP000623269"/>
    </source>
</evidence>
<dbReference type="GO" id="GO:0000272">
    <property type="term" value="P:polysaccharide catabolic process"/>
    <property type="evidence" value="ECO:0007669"/>
    <property type="project" value="UniProtKB-KW"/>
</dbReference>
<protein>
    <recommendedName>
        <fullName evidence="7">Beta-xylanase</fullName>
        <ecNumber evidence="7">3.2.1.8</ecNumber>
    </recommendedName>
</protein>
<evidence type="ECO:0000256" key="3">
    <source>
        <dbReference type="ARBA" id="ARBA00023277"/>
    </source>
</evidence>
<feature type="compositionally biased region" description="Basic and acidic residues" evidence="8">
    <location>
        <begin position="70"/>
        <end position="81"/>
    </location>
</feature>
<dbReference type="GO" id="GO:0031176">
    <property type="term" value="F:endo-1,4-beta-xylanase activity"/>
    <property type="evidence" value="ECO:0007669"/>
    <property type="project" value="UniProtKB-EC"/>
</dbReference>
<keyword evidence="4 7" id="KW-0326">Glycosidase</keyword>
<evidence type="ECO:0000256" key="5">
    <source>
        <dbReference type="ARBA" id="ARBA00023326"/>
    </source>
</evidence>
<dbReference type="SUPFAM" id="SSF51445">
    <property type="entry name" value="(Trans)glycosidases"/>
    <property type="match status" value="1"/>
</dbReference>
<feature type="region of interest" description="Disordered" evidence="8">
    <location>
        <begin position="27"/>
        <end position="83"/>
    </location>
</feature>
<name>A0A8J7H4C4_9FIRM</name>
<dbReference type="RefSeq" id="WP_197659550.1">
    <property type="nucleotide sequence ID" value="NZ_JAEAGR010000001.1"/>
</dbReference>
<evidence type="ECO:0000256" key="1">
    <source>
        <dbReference type="ARBA" id="ARBA00007495"/>
    </source>
</evidence>
<dbReference type="PRINTS" id="PR00134">
    <property type="entry name" value="GLHYDRLASE10"/>
</dbReference>
<dbReference type="InterPro" id="IPR017853">
    <property type="entry name" value="GH"/>
</dbReference>
<accession>A0A8J7H4C4</accession>
<feature type="compositionally biased region" description="Acidic residues" evidence="8">
    <location>
        <begin position="35"/>
        <end position="64"/>
    </location>
</feature>
<dbReference type="SMART" id="SM00633">
    <property type="entry name" value="Glyco_10"/>
    <property type="match status" value="1"/>
</dbReference>
<dbReference type="PROSITE" id="PS51257">
    <property type="entry name" value="PROKAR_LIPOPROTEIN"/>
    <property type="match status" value="1"/>
</dbReference>
<feature type="domain" description="GH10" evidence="9">
    <location>
        <begin position="103"/>
        <end position="428"/>
    </location>
</feature>
<keyword evidence="5 7" id="KW-0624">Polysaccharide degradation</keyword>
<evidence type="ECO:0000259" key="9">
    <source>
        <dbReference type="PROSITE" id="PS51760"/>
    </source>
</evidence>
<dbReference type="AlphaFoldDB" id="A0A8J7H4C4"/>